<protein>
    <submittedName>
        <fullName evidence="2">Putative secreted protein</fullName>
    </submittedName>
</protein>
<name>A0A4D5RBY7_IXOSC</name>
<organism evidence="2">
    <name type="scientific">Ixodes scapularis</name>
    <name type="common">Black-legged tick</name>
    <name type="synonym">Deer tick</name>
    <dbReference type="NCBI Taxonomy" id="6945"/>
    <lineage>
        <taxon>Eukaryota</taxon>
        <taxon>Metazoa</taxon>
        <taxon>Ecdysozoa</taxon>
        <taxon>Arthropoda</taxon>
        <taxon>Chelicerata</taxon>
        <taxon>Arachnida</taxon>
        <taxon>Acari</taxon>
        <taxon>Parasitiformes</taxon>
        <taxon>Ixodida</taxon>
        <taxon>Ixodoidea</taxon>
        <taxon>Ixodidae</taxon>
        <taxon>Ixodinae</taxon>
        <taxon>Ixodes</taxon>
    </lineage>
</organism>
<feature type="compositionally biased region" description="Low complexity" evidence="1">
    <location>
        <begin position="45"/>
        <end position="56"/>
    </location>
</feature>
<reference evidence="2" key="1">
    <citation type="submission" date="2019-04" db="EMBL/GenBank/DDBJ databases">
        <title>An insight into the mialome of Ixodes scapularis.</title>
        <authorList>
            <person name="Ribeiro J.M."/>
            <person name="Mather T.N."/>
            <person name="Karim S."/>
        </authorList>
    </citation>
    <scope>NUCLEOTIDE SEQUENCE</scope>
</reference>
<sequence>MRPAGARWLIAVGLATAGPARPLRCGPAGRHAHAVHDAGRPPRTAGALAGHGPPALVQRPAAPRLGPGP</sequence>
<dbReference type="AlphaFoldDB" id="A0A4D5RBY7"/>
<feature type="region of interest" description="Disordered" evidence="1">
    <location>
        <begin position="27"/>
        <end position="69"/>
    </location>
</feature>
<evidence type="ECO:0000313" key="2">
    <source>
        <dbReference type="EMBL" id="MOY34027.1"/>
    </source>
</evidence>
<evidence type="ECO:0000256" key="1">
    <source>
        <dbReference type="SAM" id="MobiDB-lite"/>
    </source>
</evidence>
<accession>A0A4D5RBY7</accession>
<dbReference type="EMBL" id="GHJT01000056">
    <property type="protein sequence ID" value="MOY34027.1"/>
    <property type="molecule type" value="Transcribed_RNA"/>
</dbReference>
<proteinExistence type="predicted"/>